<proteinExistence type="predicted"/>
<feature type="non-terminal residue" evidence="1">
    <location>
        <position position="1"/>
    </location>
</feature>
<organism evidence="1 2">
    <name type="scientific">Rotaria socialis</name>
    <dbReference type="NCBI Taxonomy" id="392032"/>
    <lineage>
        <taxon>Eukaryota</taxon>
        <taxon>Metazoa</taxon>
        <taxon>Spiralia</taxon>
        <taxon>Gnathifera</taxon>
        <taxon>Rotifera</taxon>
        <taxon>Eurotatoria</taxon>
        <taxon>Bdelloidea</taxon>
        <taxon>Philodinida</taxon>
        <taxon>Philodinidae</taxon>
        <taxon>Rotaria</taxon>
    </lineage>
</organism>
<accession>A0A822C1G9</accession>
<dbReference type="Proteomes" id="UP000663848">
    <property type="component" value="Unassembled WGS sequence"/>
</dbReference>
<dbReference type="EMBL" id="CAJOBR010042577">
    <property type="protein sequence ID" value="CAF5030120.1"/>
    <property type="molecule type" value="Genomic_DNA"/>
</dbReference>
<protein>
    <submittedName>
        <fullName evidence="1">Uncharacterized protein</fullName>
    </submittedName>
</protein>
<gene>
    <name evidence="1" type="ORF">QYT958_LOCUS40604</name>
</gene>
<sequence>EFYMEAPVVILDLTEINTLINVLQEPTKGATINPFVQLLGSGYQNTVGQIIILIAQELNKMNKQNIETAVENGISAASISVSSLGSARLHAVSFSSVF</sequence>
<name>A0A822C1G9_9BILA</name>
<dbReference type="AlphaFoldDB" id="A0A822C1G9"/>
<reference evidence="1" key="1">
    <citation type="submission" date="2021-02" db="EMBL/GenBank/DDBJ databases">
        <authorList>
            <person name="Nowell W R."/>
        </authorList>
    </citation>
    <scope>NUCLEOTIDE SEQUENCE</scope>
</reference>
<evidence type="ECO:0000313" key="2">
    <source>
        <dbReference type="Proteomes" id="UP000663848"/>
    </source>
</evidence>
<evidence type="ECO:0000313" key="1">
    <source>
        <dbReference type="EMBL" id="CAF5030120.1"/>
    </source>
</evidence>
<comment type="caution">
    <text evidence="1">The sequence shown here is derived from an EMBL/GenBank/DDBJ whole genome shotgun (WGS) entry which is preliminary data.</text>
</comment>